<dbReference type="EMBL" id="JRJU01000003">
    <property type="protein sequence ID" value="KHF41380.1"/>
    <property type="molecule type" value="Genomic_DNA"/>
</dbReference>
<dbReference type="InterPro" id="IPR051121">
    <property type="entry name" value="FAH"/>
</dbReference>
<sequence>MKLATIRKAGEEVAGLVTDKGIVLVEDINEQEQQNWATSILGLIESEEVGEVEDWVINGGTNRINREFFLSENEVEYAPLYRTPHQIWGIGMNYVAVRSELGGVDTSDPVFFMKPDTSIIGQNDAIEIPSQSKKTTAEAELAVIIGKKCKNVGVDEVQDVISGYTTAIDVTAADIHAENPRFIQRAKSFDTFFAFGPVMLTKDEMKNVESLQVTTVLNGAVEHENKVENMICSPDYIVSFLSKVTTLLPGDVIMTGTPGACVIRRGDVVECQISGFESLRSTVVKA</sequence>
<dbReference type="RefSeq" id="WP_034626276.1">
    <property type="nucleotide sequence ID" value="NZ_JRJU01000003.1"/>
</dbReference>
<accession>A0A0B0IJD8</accession>
<feature type="domain" description="Fumarylacetoacetase-like C-terminal" evidence="3">
    <location>
        <begin position="86"/>
        <end position="284"/>
    </location>
</feature>
<dbReference type="Gene3D" id="3.90.850.10">
    <property type="entry name" value="Fumarylacetoacetase-like, C-terminal domain"/>
    <property type="match status" value="1"/>
</dbReference>
<organism evidence="4 5">
    <name type="scientific">Halalkalibacter okhensis</name>
    <dbReference type="NCBI Taxonomy" id="333138"/>
    <lineage>
        <taxon>Bacteria</taxon>
        <taxon>Bacillati</taxon>
        <taxon>Bacillota</taxon>
        <taxon>Bacilli</taxon>
        <taxon>Bacillales</taxon>
        <taxon>Bacillaceae</taxon>
        <taxon>Halalkalibacter</taxon>
    </lineage>
</organism>
<keyword evidence="5" id="KW-1185">Reference proteome</keyword>
<comment type="similarity">
    <text evidence="1">Belongs to the FAH family.</text>
</comment>
<protein>
    <recommendedName>
        <fullName evidence="3">Fumarylacetoacetase-like C-terminal domain-containing protein</fullName>
    </recommendedName>
</protein>
<comment type="caution">
    <text evidence="4">The sequence shown here is derived from an EMBL/GenBank/DDBJ whole genome shotgun (WGS) entry which is preliminary data.</text>
</comment>
<dbReference type="SUPFAM" id="SSF56529">
    <property type="entry name" value="FAH"/>
    <property type="match status" value="1"/>
</dbReference>
<proteinExistence type="inferred from homology"/>
<dbReference type="eggNOG" id="COG0179">
    <property type="taxonomic scope" value="Bacteria"/>
</dbReference>
<dbReference type="STRING" id="333138.LQ50_03875"/>
<dbReference type="AlphaFoldDB" id="A0A0B0IJD8"/>
<dbReference type="Pfam" id="PF01557">
    <property type="entry name" value="FAA_hydrolase"/>
    <property type="match status" value="1"/>
</dbReference>
<evidence type="ECO:0000256" key="1">
    <source>
        <dbReference type="ARBA" id="ARBA00010211"/>
    </source>
</evidence>
<name>A0A0B0IJD8_9BACI</name>
<evidence type="ECO:0000259" key="3">
    <source>
        <dbReference type="Pfam" id="PF01557"/>
    </source>
</evidence>
<keyword evidence="2" id="KW-0479">Metal-binding</keyword>
<dbReference type="GO" id="GO:0003824">
    <property type="term" value="F:catalytic activity"/>
    <property type="evidence" value="ECO:0007669"/>
    <property type="project" value="InterPro"/>
</dbReference>
<dbReference type="PANTHER" id="PTHR42796:SF4">
    <property type="entry name" value="FUMARYLACETOACETATE HYDROLASE DOMAIN-CONTAINING PROTEIN 2A"/>
    <property type="match status" value="1"/>
</dbReference>
<evidence type="ECO:0000313" key="5">
    <source>
        <dbReference type="Proteomes" id="UP000030832"/>
    </source>
</evidence>
<dbReference type="PANTHER" id="PTHR42796">
    <property type="entry name" value="FUMARYLACETOACETATE HYDROLASE DOMAIN-CONTAINING PROTEIN 2A-RELATED"/>
    <property type="match status" value="1"/>
</dbReference>
<dbReference type="InterPro" id="IPR036663">
    <property type="entry name" value="Fumarylacetoacetase_C_sf"/>
</dbReference>
<dbReference type="InterPro" id="IPR011234">
    <property type="entry name" value="Fumarylacetoacetase-like_C"/>
</dbReference>
<evidence type="ECO:0000256" key="2">
    <source>
        <dbReference type="ARBA" id="ARBA00022723"/>
    </source>
</evidence>
<dbReference type="Proteomes" id="UP000030832">
    <property type="component" value="Unassembled WGS sequence"/>
</dbReference>
<dbReference type="GO" id="GO:0046872">
    <property type="term" value="F:metal ion binding"/>
    <property type="evidence" value="ECO:0007669"/>
    <property type="project" value="UniProtKB-KW"/>
</dbReference>
<gene>
    <name evidence="4" type="ORF">LQ50_03875</name>
</gene>
<dbReference type="GO" id="GO:0044281">
    <property type="term" value="P:small molecule metabolic process"/>
    <property type="evidence" value="ECO:0007669"/>
    <property type="project" value="UniProtKB-ARBA"/>
</dbReference>
<evidence type="ECO:0000313" key="4">
    <source>
        <dbReference type="EMBL" id="KHF41380.1"/>
    </source>
</evidence>
<dbReference type="OrthoDB" id="9805307at2"/>
<reference evidence="4 5" key="1">
    <citation type="submission" date="2014-09" db="EMBL/GenBank/DDBJ databases">
        <title>Genome sequencing and annotation of Bacillus Okhensis strain Kh10-101T.</title>
        <authorList>
            <person name="Prakash J.S."/>
        </authorList>
    </citation>
    <scope>NUCLEOTIDE SEQUENCE [LARGE SCALE GENOMIC DNA]</scope>
    <source>
        <strain evidence="5">Kh10-101T</strain>
    </source>
</reference>